<accession>A0A061S6K5</accession>
<dbReference type="EMBL" id="GBEZ01005406">
    <property type="protein sequence ID" value="JAC79898.1"/>
    <property type="molecule type" value="Transcribed_RNA"/>
</dbReference>
<proteinExistence type="predicted"/>
<organism evidence="2">
    <name type="scientific">Tetraselmis sp. GSL018</name>
    <dbReference type="NCBI Taxonomy" id="582737"/>
    <lineage>
        <taxon>Eukaryota</taxon>
        <taxon>Viridiplantae</taxon>
        <taxon>Chlorophyta</taxon>
        <taxon>core chlorophytes</taxon>
        <taxon>Chlorodendrophyceae</taxon>
        <taxon>Chlorodendrales</taxon>
        <taxon>Chlorodendraceae</taxon>
        <taxon>Tetraselmis</taxon>
    </lineage>
</organism>
<sequence length="110" mass="11988">DPRADTKLALFFCHIPRESGDLCSQQQNAFTTREKAFPEQPPHTAPAGVLMHGSYIASAVALFNLATSPRDDRRPMPEKPNGLCCRHTPPTPPPSASPTESHLQTDGDLQ</sequence>
<gene>
    <name evidence="2" type="ORF">TSPGSL018_11579</name>
</gene>
<reference evidence="2" key="1">
    <citation type="submission" date="2014-05" db="EMBL/GenBank/DDBJ databases">
        <title>The transcriptome of the halophilic microalga Tetraselmis sp. GSL018 isolated from the Great Salt Lake, Utah.</title>
        <authorList>
            <person name="Jinkerson R.E."/>
            <person name="D'Adamo S."/>
            <person name="Posewitz M.C."/>
        </authorList>
    </citation>
    <scope>NUCLEOTIDE SEQUENCE</scope>
    <source>
        <strain evidence="2">GSL018</strain>
    </source>
</reference>
<feature type="non-terminal residue" evidence="2">
    <location>
        <position position="1"/>
    </location>
</feature>
<feature type="region of interest" description="Disordered" evidence="1">
    <location>
        <begin position="68"/>
        <end position="110"/>
    </location>
</feature>
<protein>
    <submittedName>
        <fullName evidence="2">Uncharacterized protein</fullName>
    </submittedName>
</protein>
<name>A0A061S6K5_9CHLO</name>
<evidence type="ECO:0000313" key="2">
    <source>
        <dbReference type="EMBL" id="JAC79898.1"/>
    </source>
</evidence>
<evidence type="ECO:0000256" key="1">
    <source>
        <dbReference type="SAM" id="MobiDB-lite"/>
    </source>
</evidence>
<feature type="non-terminal residue" evidence="2">
    <location>
        <position position="110"/>
    </location>
</feature>
<dbReference type="AlphaFoldDB" id="A0A061S6K5"/>